<proteinExistence type="inferred from homology"/>
<reference evidence="5" key="1">
    <citation type="journal article" date="2022" name="Int. J. Syst. Evol. Microbiol.">
        <title>Anaeromyxobacter oryzae sp. nov., Anaeromyxobacter diazotrophicus sp. nov. and Anaeromyxobacter paludicola sp. nov., isolated from paddy soils.</title>
        <authorList>
            <person name="Itoh H."/>
            <person name="Xu Z."/>
            <person name="Mise K."/>
            <person name="Masuda Y."/>
            <person name="Ushijima N."/>
            <person name="Hayakawa C."/>
            <person name="Shiratori Y."/>
            <person name="Senoo K."/>
        </authorList>
    </citation>
    <scope>NUCLEOTIDE SEQUENCE [LARGE SCALE GENOMIC DNA]</scope>
    <source>
        <strain evidence="5">Red232</strain>
    </source>
</reference>
<dbReference type="PANTHER" id="PTHR11606:SF39">
    <property type="entry name" value="GLUTAMATE_PHENYLALANINE_LEUCINE_VALINE_L-TRYPTOPHAN DEHYDROGENASE C-TERMINAL DOMAIN-CONTAINING PROTEIN"/>
    <property type="match status" value="1"/>
</dbReference>
<protein>
    <submittedName>
        <fullName evidence="4">Amino acid dehydrogenase</fullName>
    </submittedName>
</protein>
<dbReference type="SUPFAM" id="SSF53223">
    <property type="entry name" value="Aminoacid dehydrogenase-like, N-terminal domain"/>
    <property type="match status" value="1"/>
</dbReference>
<comment type="similarity">
    <text evidence="1">Belongs to the Glu/Leu/Phe/Val dehydrogenases family.</text>
</comment>
<dbReference type="SUPFAM" id="SSF51735">
    <property type="entry name" value="NAD(P)-binding Rossmann-fold domains"/>
    <property type="match status" value="1"/>
</dbReference>
<evidence type="ECO:0000256" key="1">
    <source>
        <dbReference type="ARBA" id="ARBA00006382"/>
    </source>
</evidence>
<dbReference type="SMART" id="SM00839">
    <property type="entry name" value="ELFV_dehydrog"/>
    <property type="match status" value="1"/>
</dbReference>
<dbReference type="InterPro" id="IPR046346">
    <property type="entry name" value="Aminoacid_DH-like_N_sf"/>
</dbReference>
<evidence type="ECO:0000256" key="2">
    <source>
        <dbReference type="ARBA" id="ARBA00023002"/>
    </source>
</evidence>
<dbReference type="InterPro" id="IPR036291">
    <property type="entry name" value="NAD(P)-bd_dom_sf"/>
</dbReference>
<dbReference type="Gene3D" id="3.40.50.720">
    <property type="entry name" value="NAD(P)-binding Rossmann-like Domain"/>
    <property type="match status" value="1"/>
</dbReference>
<accession>A0ABM7WSP5</accession>
<feature type="domain" description="Glutamate/phenylalanine/leucine/valine/L-tryptophan dehydrogenase C-terminal" evidence="3">
    <location>
        <begin position="619"/>
        <end position="893"/>
    </location>
</feature>
<dbReference type="InterPro" id="IPR006096">
    <property type="entry name" value="Glu/Leu/Phe/Val/Trp_DH_C"/>
</dbReference>
<dbReference type="Pfam" id="PF00208">
    <property type="entry name" value="ELFV_dehydrog"/>
    <property type="match status" value="1"/>
</dbReference>
<keyword evidence="2" id="KW-0560">Oxidoreductase</keyword>
<name>A0ABM7WSP5_9BACT</name>
<evidence type="ECO:0000259" key="3">
    <source>
        <dbReference type="SMART" id="SM00839"/>
    </source>
</evidence>
<dbReference type="RefSeq" id="WP_248360160.1">
    <property type="nucleotide sequence ID" value="NZ_AP025591.1"/>
</dbReference>
<dbReference type="Proteomes" id="UP001162891">
    <property type="component" value="Chromosome"/>
</dbReference>
<gene>
    <name evidence="4" type="ORF">AMOR_14780</name>
</gene>
<keyword evidence="5" id="KW-1185">Reference proteome</keyword>
<evidence type="ECO:0000313" key="5">
    <source>
        <dbReference type="Proteomes" id="UP001162891"/>
    </source>
</evidence>
<evidence type="ECO:0000313" key="4">
    <source>
        <dbReference type="EMBL" id="BDG02482.1"/>
    </source>
</evidence>
<sequence length="996" mass="111521">MARAQPSRVGEQPELGALGEVATRNLAWLRDNVPGIFSGVMRRDDAAITALAAGLSRLGRERQLVAADRERELILARLDVPGSVFETLRRVQDREISCTEIFHSSGEVPGTGRRLELQRYQFDRKPDGLVAQAGEPAIPERVRGELRAALAGRGAALGGDERDALLRILWLNDRRLVEESPPAEVAQLAWLLHQGRTNAGFFLHVEPRAPGEAGGGEEVNLLFAVENPPPRHHLAQVMEVFNRLDLGVRRSLTLTLSTGAQPFFLGSFRVAHRGGAGLQEGSALFDQLRRELYGTQILANESPAYREFVLTGVMSGEEASLVNALVGFCHTSCAHAQIHRYTFEDVVRAFQSHPEIALRLVRLFELRFDPELADREARYAAELPEVEREIASYNTGHRLLDEFRRSVFATALTFVRRTLKTNFFVLEKHALAFRLDPAYLDDLGSQFTADLPPQRPFRVSFFFARNGLGYHVGFSDIARGGWRTIVTRTRDDYVTVANTMFRENYVLAHTQHLKNKDIYEGGSKLVCILHAPDAEPRERLDSQLHKLQYAFASAFLDLFVTQDGKARDRRVVDYYGEDEPIELGPDENMHDEMIEAIAELSARRGYVLGAGIMSSKRVGINHKQYGVTSLGVVTFAEAALREHGVDIRREPFTVKLTGGPNGDVAGNAIRLLLERCPGVAIRLIVDGTAALCDPRGLDREALSRILLRADADAFDPARLSPGGFVLYRSGRRREGLRDLHRRVEMTADGPREGWVTLDEFHKEFDDLLFTVKADLFIPAGGRPETIDGANWRRFLGADGTPSARVVVEGANSFLTPEARARLQEAGVVVLRDASANKCGVISSSYEIIGNLLLDEDEFRAHKDAYVRDVLEILERRAADEARVLFRRHREEGGRRSFTELSEALSVEINAHKARLFAFFQAKPDRAHRPLYRRALLAHLPRLVRDTPEFSRRIDRLPAKYRSAILAAEIATTMAYHRGLEPDFERTLEEYVAAQFA</sequence>
<dbReference type="PANTHER" id="PTHR11606">
    <property type="entry name" value="GLUTAMATE DEHYDROGENASE"/>
    <property type="match status" value="1"/>
</dbReference>
<organism evidence="4 5">
    <name type="scientific">Anaeromyxobacter oryzae</name>
    <dbReference type="NCBI Taxonomy" id="2918170"/>
    <lineage>
        <taxon>Bacteria</taxon>
        <taxon>Pseudomonadati</taxon>
        <taxon>Myxococcota</taxon>
        <taxon>Myxococcia</taxon>
        <taxon>Myxococcales</taxon>
        <taxon>Cystobacterineae</taxon>
        <taxon>Anaeromyxobacteraceae</taxon>
        <taxon>Anaeromyxobacter</taxon>
    </lineage>
</organism>
<dbReference type="EMBL" id="AP025591">
    <property type="protein sequence ID" value="BDG02482.1"/>
    <property type="molecule type" value="Genomic_DNA"/>
</dbReference>